<dbReference type="OrthoDB" id="209828at2157"/>
<sequence>MTSRRRAVFHFLTSVVFLLLSDRLRTSSSFDTRPQWNSRWVVVGGLWAVLSARLYDVDYRDTASNRRRRAAVVLVQNAVRHRHRRRDETASYEFGMGGSLGSALYRLRYGVLGSPPGEE</sequence>
<keyword evidence="3" id="KW-1185">Reference proteome</keyword>
<protein>
    <recommendedName>
        <fullName evidence="1">DUF8097 domain-containing protein</fullName>
    </recommendedName>
</protein>
<evidence type="ECO:0000313" key="2">
    <source>
        <dbReference type="EMBL" id="MWG35324.1"/>
    </source>
</evidence>
<feature type="domain" description="DUF8097" evidence="1">
    <location>
        <begin position="1"/>
        <end position="119"/>
    </location>
</feature>
<dbReference type="Pfam" id="PF26397">
    <property type="entry name" value="DUF8097"/>
    <property type="match status" value="1"/>
</dbReference>
<organism evidence="2 3">
    <name type="scientific">Halomarina oriensis</name>
    <dbReference type="NCBI Taxonomy" id="671145"/>
    <lineage>
        <taxon>Archaea</taxon>
        <taxon>Methanobacteriati</taxon>
        <taxon>Methanobacteriota</taxon>
        <taxon>Stenosarchaea group</taxon>
        <taxon>Halobacteria</taxon>
        <taxon>Halobacteriales</taxon>
        <taxon>Natronomonadaceae</taxon>
        <taxon>Halomarina</taxon>
    </lineage>
</organism>
<gene>
    <name evidence="2" type="ORF">GQS65_12650</name>
</gene>
<dbReference type="RefSeq" id="WP_158205009.1">
    <property type="nucleotide sequence ID" value="NZ_WSZK01000021.1"/>
</dbReference>
<evidence type="ECO:0000313" key="3">
    <source>
        <dbReference type="Proteomes" id="UP000451471"/>
    </source>
</evidence>
<dbReference type="EMBL" id="WSZK01000021">
    <property type="protein sequence ID" value="MWG35324.1"/>
    <property type="molecule type" value="Genomic_DNA"/>
</dbReference>
<reference evidence="2 3" key="1">
    <citation type="submission" date="2019-12" db="EMBL/GenBank/DDBJ databases">
        <title>Halocatena pleomorpha gen. nov. sp. nov., an extremely halophilic archaeon of family Halobacteriaceae isolated from saltpan soil.</title>
        <authorList>
            <person name="Pal Y."/>
            <person name="Verma A."/>
            <person name="Krishnamurthi S."/>
            <person name="Kumar P."/>
        </authorList>
    </citation>
    <scope>NUCLEOTIDE SEQUENCE [LARGE SCALE GENOMIC DNA]</scope>
    <source>
        <strain evidence="2 3">JCM 16495</strain>
    </source>
</reference>
<accession>A0A6B0GKQ4</accession>
<dbReference type="AlphaFoldDB" id="A0A6B0GKQ4"/>
<proteinExistence type="predicted"/>
<dbReference type="Proteomes" id="UP000451471">
    <property type="component" value="Unassembled WGS sequence"/>
</dbReference>
<dbReference type="InterPro" id="IPR058410">
    <property type="entry name" value="DUF8097"/>
</dbReference>
<evidence type="ECO:0000259" key="1">
    <source>
        <dbReference type="Pfam" id="PF26397"/>
    </source>
</evidence>
<comment type="caution">
    <text evidence="2">The sequence shown here is derived from an EMBL/GenBank/DDBJ whole genome shotgun (WGS) entry which is preliminary data.</text>
</comment>
<name>A0A6B0GKQ4_9EURY</name>